<dbReference type="InterPro" id="IPR020568">
    <property type="entry name" value="Ribosomal_Su5_D2-typ_SF"/>
</dbReference>
<reference evidence="6" key="1">
    <citation type="submission" date="2016-10" db="EMBL/GenBank/DDBJ databases">
        <authorList>
            <person name="de Groot N.N."/>
        </authorList>
    </citation>
    <scope>NUCLEOTIDE SEQUENCE</scope>
</reference>
<comment type="pathway">
    <text evidence="1">Amino-acid biosynthesis; L-histidine biosynthesis; L-histidine from 5-phospho-alpha-D-ribose 1-diphosphate: step 6/9.</text>
</comment>
<gene>
    <name evidence="6" type="ORF">MNB_SV-9-1687</name>
</gene>
<protein>
    <recommendedName>
        <fullName evidence="2">Imidazoleglycerol-phosphate dehydratase</fullName>
    </recommendedName>
</protein>
<dbReference type="CDD" id="cd07914">
    <property type="entry name" value="IGPD"/>
    <property type="match status" value="1"/>
</dbReference>
<dbReference type="NCBIfam" id="NF002111">
    <property type="entry name" value="PRK00951.2-1"/>
    <property type="match status" value="1"/>
</dbReference>
<dbReference type="HAMAP" id="MF_00076">
    <property type="entry name" value="HisB"/>
    <property type="match status" value="1"/>
</dbReference>
<dbReference type="PROSITE" id="PS00954">
    <property type="entry name" value="IGP_DEHYDRATASE_1"/>
    <property type="match status" value="1"/>
</dbReference>
<dbReference type="InterPro" id="IPR020565">
    <property type="entry name" value="ImidazoleglycerP_deHydtase_CS"/>
</dbReference>
<evidence type="ECO:0000256" key="1">
    <source>
        <dbReference type="ARBA" id="ARBA00005047"/>
    </source>
</evidence>
<evidence type="ECO:0000256" key="5">
    <source>
        <dbReference type="ARBA" id="ARBA00023239"/>
    </source>
</evidence>
<keyword evidence="5 6" id="KW-0456">Lyase</keyword>
<keyword evidence="4" id="KW-0368">Histidine biosynthesis</keyword>
<dbReference type="EMBL" id="FPHG01000068">
    <property type="protein sequence ID" value="SFV64815.1"/>
    <property type="molecule type" value="Genomic_DNA"/>
</dbReference>
<dbReference type="Gene3D" id="3.30.230.40">
    <property type="entry name" value="Imidazole glycerol phosphate dehydratase, domain 1"/>
    <property type="match status" value="2"/>
</dbReference>
<accession>A0A1W1CGD6</accession>
<evidence type="ECO:0000256" key="2">
    <source>
        <dbReference type="ARBA" id="ARBA00016664"/>
    </source>
</evidence>
<dbReference type="InterPro" id="IPR038494">
    <property type="entry name" value="IGPD_sf"/>
</dbReference>
<dbReference type="GO" id="GO:0004424">
    <property type="term" value="F:imidazoleglycerol-phosphate dehydratase activity"/>
    <property type="evidence" value="ECO:0007669"/>
    <property type="project" value="InterPro"/>
</dbReference>
<dbReference type="UniPathway" id="UPA00031">
    <property type="reaction ID" value="UER00011"/>
</dbReference>
<organism evidence="6">
    <name type="scientific">hydrothermal vent metagenome</name>
    <dbReference type="NCBI Taxonomy" id="652676"/>
    <lineage>
        <taxon>unclassified sequences</taxon>
        <taxon>metagenomes</taxon>
        <taxon>ecological metagenomes</taxon>
    </lineage>
</organism>
<dbReference type="FunFam" id="3.30.230.40:FF:000003">
    <property type="entry name" value="Imidazoleglycerol-phosphate dehydratase HisB"/>
    <property type="match status" value="1"/>
</dbReference>
<name>A0A1W1CGD6_9ZZZZ</name>
<dbReference type="InterPro" id="IPR000807">
    <property type="entry name" value="ImidazoleglycerolP_deHydtase"/>
</dbReference>
<dbReference type="PANTHER" id="PTHR23133:SF2">
    <property type="entry name" value="IMIDAZOLEGLYCEROL-PHOSPHATE DEHYDRATASE"/>
    <property type="match status" value="1"/>
</dbReference>
<dbReference type="FunFam" id="3.30.230.40:FF:000001">
    <property type="entry name" value="Imidazoleglycerol-phosphate dehydratase HisB"/>
    <property type="match status" value="1"/>
</dbReference>
<evidence type="ECO:0000256" key="3">
    <source>
        <dbReference type="ARBA" id="ARBA00022605"/>
    </source>
</evidence>
<dbReference type="SUPFAM" id="SSF54211">
    <property type="entry name" value="Ribosomal protein S5 domain 2-like"/>
    <property type="match status" value="2"/>
</dbReference>
<dbReference type="PANTHER" id="PTHR23133">
    <property type="entry name" value="IMIDAZOLEGLYCEROL-PHOSPHATE DEHYDRATASE HIS7"/>
    <property type="match status" value="1"/>
</dbReference>
<dbReference type="AlphaFoldDB" id="A0A1W1CGD6"/>
<proteinExistence type="inferred from homology"/>
<dbReference type="PROSITE" id="PS00955">
    <property type="entry name" value="IGP_DEHYDRATASE_2"/>
    <property type="match status" value="1"/>
</dbReference>
<keyword evidence="3" id="KW-0028">Amino-acid biosynthesis</keyword>
<dbReference type="Pfam" id="PF00475">
    <property type="entry name" value="IGPD"/>
    <property type="match status" value="1"/>
</dbReference>
<dbReference type="GO" id="GO:0000105">
    <property type="term" value="P:L-histidine biosynthetic process"/>
    <property type="evidence" value="ECO:0007669"/>
    <property type="project" value="UniProtKB-UniPathway"/>
</dbReference>
<evidence type="ECO:0000313" key="6">
    <source>
        <dbReference type="EMBL" id="SFV64815.1"/>
    </source>
</evidence>
<evidence type="ECO:0000256" key="4">
    <source>
        <dbReference type="ARBA" id="ARBA00023102"/>
    </source>
</evidence>
<dbReference type="NCBIfam" id="NF002114">
    <property type="entry name" value="PRK00951.2-4"/>
    <property type="match status" value="1"/>
</dbReference>
<sequence length="197" mass="22076">MIQMMQETNTEVKRETKETKIRVKLNLYGKGVSKIDTGVPFLDHMLISFSKHSNIDLEIECAGDNHIDDHHSVEDIGIVLGQALSKVIYPAYDIERFGSATILMDEASVTCDIDLSRRAYLVFKLPVEGQVGNFDVELVEEFFKALAFNMPFTMHLVANRGHNKHHLIEASFKALAISLRRAVVKNNSGTPSTKGMI</sequence>